<name>Q9AAP7_CAUVC</name>
<accession>Q9AAP7</accession>
<proteinExistence type="predicted"/>
<dbReference type="EMBL" id="AE005673">
    <property type="protein sequence ID" value="AAK22536.1"/>
    <property type="molecule type" value="Genomic_DNA"/>
</dbReference>
<organism evidence="2 3">
    <name type="scientific">Caulobacter vibrioides (strain ATCC 19089 / CIP 103742 / CB 15)</name>
    <name type="common">Caulobacter crescentus</name>
    <dbReference type="NCBI Taxonomy" id="190650"/>
    <lineage>
        <taxon>Bacteria</taxon>
        <taxon>Pseudomonadati</taxon>
        <taxon>Pseudomonadota</taxon>
        <taxon>Alphaproteobacteria</taxon>
        <taxon>Caulobacterales</taxon>
        <taxon>Caulobacteraceae</taxon>
        <taxon>Caulobacter</taxon>
    </lineage>
</organism>
<evidence type="ECO:0000313" key="2">
    <source>
        <dbReference type="EMBL" id="AAK22536.1"/>
    </source>
</evidence>
<dbReference type="PIR" id="D87317">
    <property type="entry name" value="D87317"/>
</dbReference>
<reference evidence="2 3" key="1">
    <citation type="journal article" date="2001" name="Proc. Natl. Acad. Sci. U.S.A.">
        <title>Complete genome sequence of Caulobacter crescentus.</title>
        <authorList>
            <person name="Nierman W.C."/>
            <person name="Feldblyum T.V."/>
            <person name="Laub M.T."/>
            <person name="Paulsen I.T."/>
            <person name="Nelson K.E."/>
            <person name="Eisen J.A."/>
            <person name="Heidelberg J.F."/>
            <person name="Alley M.R."/>
            <person name="Ohta N."/>
            <person name="Maddock J.R."/>
            <person name="Potocka I."/>
            <person name="Nelson W.C."/>
            <person name="Newton A."/>
            <person name="Stephens C."/>
            <person name="Phadke N.D."/>
            <person name="Ely B."/>
            <person name="DeBoy R.T."/>
            <person name="Dodson R.J."/>
            <person name="Durkin A.S."/>
            <person name="Gwinn M.L."/>
            <person name="Haft D.H."/>
            <person name="Kolonay J.F."/>
            <person name="Smit J."/>
            <person name="Craven M.B."/>
            <person name="Khouri H."/>
            <person name="Shetty J."/>
            <person name="Berry K."/>
            <person name="Utterback T."/>
            <person name="Tran K."/>
            <person name="Wolf A."/>
            <person name="Vamathevan J."/>
            <person name="Ermolaeva M."/>
            <person name="White O."/>
            <person name="Salzberg S.L."/>
            <person name="Venter J.C."/>
            <person name="Shapiro L."/>
            <person name="Fraser C.M."/>
        </authorList>
    </citation>
    <scope>NUCLEOTIDE SEQUENCE [LARGE SCALE GENOMIC DNA]</scope>
    <source>
        <strain evidence="3">ATCC 19089 / CB15</strain>
    </source>
</reference>
<gene>
    <name evidence="2" type="ordered locus">CC_0549</name>
</gene>
<sequence>MMYLIRLSRLALRASAITPASQPVWGLCVKSRAVTIPLPPSVTQGLWSLARVRCAASPMPPSLAMLRLGARALIRRRRTSSASATRHGGATPSSPADARDSSLASAGVASGSAWTSSQRSTAWWMLASMSVMRPAREWPQP</sequence>
<dbReference type="HOGENOM" id="CLU_1821908_0_0_5"/>
<evidence type="ECO:0000313" key="3">
    <source>
        <dbReference type="Proteomes" id="UP000001816"/>
    </source>
</evidence>
<feature type="region of interest" description="Disordered" evidence="1">
    <location>
        <begin position="77"/>
        <end position="103"/>
    </location>
</feature>
<dbReference type="BioCyc" id="CAULO:CC0549-MONOMER"/>
<dbReference type="EnsemblBacteria" id="AAK22536">
    <property type="protein sequence ID" value="AAK22536"/>
    <property type="gene ID" value="CC_0549"/>
</dbReference>
<dbReference type="AlphaFoldDB" id="Q9AAP7"/>
<keyword evidence="3" id="KW-1185">Reference proteome</keyword>
<dbReference type="KEGG" id="ccr:CC_0549"/>
<evidence type="ECO:0000256" key="1">
    <source>
        <dbReference type="SAM" id="MobiDB-lite"/>
    </source>
</evidence>
<dbReference type="STRING" id="190650.CC_0549"/>
<protein>
    <submittedName>
        <fullName evidence="2">Uncharacterized protein</fullName>
    </submittedName>
</protein>
<dbReference type="Proteomes" id="UP000001816">
    <property type="component" value="Chromosome"/>
</dbReference>